<evidence type="ECO:0000313" key="2">
    <source>
        <dbReference type="Proteomes" id="UP000688137"/>
    </source>
</evidence>
<sequence>MMNKNDEENGLQSQIEMSLISLMKLNLFLNMITQTEIIGKMQWSFNHEIDSQTKKACIAKFMSQILDFFKNQVLQIFIDKVIALFQDNILIQLQNHQN</sequence>
<proteinExistence type="predicted"/>
<comment type="caution">
    <text evidence="1">The sequence shown here is derived from an EMBL/GenBank/DDBJ whole genome shotgun (WGS) entry which is preliminary data.</text>
</comment>
<keyword evidence="2" id="KW-1185">Reference proteome</keyword>
<protein>
    <submittedName>
        <fullName evidence="1">Uncharacterized protein</fullName>
    </submittedName>
</protein>
<evidence type="ECO:0000313" key="1">
    <source>
        <dbReference type="EMBL" id="CAD8115359.1"/>
    </source>
</evidence>
<dbReference type="Proteomes" id="UP000688137">
    <property type="component" value="Unassembled WGS sequence"/>
</dbReference>
<dbReference type="AlphaFoldDB" id="A0A8S1QHS4"/>
<reference evidence="1" key="1">
    <citation type="submission" date="2021-01" db="EMBL/GenBank/DDBJ databases">
        <authorList>
            <consortium name="Genoscope - CEA"/>
            <person name="William W."/>
        </authorList>
    </citation>
    <scope>NUCLEOTIDE SEQUENCE</scope>
</reference>
<name>A0A8S1QHS4_PARPR</name>
<gene>
    <name evidence="1" type="ORF">PPRIM_AZ9-3.1.T1640009</name>
</gene>
<organism evidence="1 2">
    <name type="scientific">Paramecium primaurelia</name>
    <dbReference type="NCBI Taxonomy" id="5886"/>
    <lineage>
        <taxon>Eukaryota</taxon>
        <taxon>Sar</taxon>
        <taxon>Alveolata</taxon>
        <taxon>Ciliophora</taxon>
        <taxon>Intramacronucleata</taxon>
        <taxon>Oligohymenophorea</taxon>
        <taxon>Peniculida</taxon>
        <taxon>Parameciidae</taxon>
        <taxon>Paramecium</taxon>
    </lineage>
</organism>
<accession>A0A8S1QHS4</accession>
<dbReference type="EMBL" id="CAJJDM010000171">
    <property type="protein sequence ID" value="CAD8115359.1"/>
    <property type="molecule type" value="Genomic_DNA"/>
</dbReference>